<name>A0A2T3M4S0_9GAMM</name>
<protein>
    <submittedName>
        <fullName evidence="2">Uncharacterized protein</fullName>
    </submittedName>
</protein>
<dbReference type="Proteomes" id="UP000241954">
    <property type="component" value="Unassembled WGS sequence"/>
</dbReference>
<comment type="caution">
    <text evidence="2">The sequence shown here is derived from an EMBL/GenBank/DDBJ whole genome shotgun (WGS) entry which is preliminary data.</text>
</comment>
<evidence type="ECO:0000313" key="3">
    <source>
        <dbReference type="Proteomes" id="UP000241954"/>
    </source>
</evidence>
<dbReference type="EMBL" id="PYLW01000075">
    <property type="protein sequence ID" value="PSV86879.1"/>
    <property type="molecule type" value="Genomic_DNA"/>
</dbReference>
<evidence type="ECO:0000313" key="2">
    <source>
        <dbReference type="EMBL" id="PSV86879.1"/>
    </source>
</evidence>
<sequence>GFLMLLTLALIGLLFTPIPIVTALSPTDLQGLGRYVFLLVFGVVYLLELISAISISKLEDEIDLLIQSYQRDK</sequence>
<feature type="transmembrane region" description="Helical" evidence="1">
    <location>
        <begin position="33"/>
        <end position="55"/>
    </location>
</feature>
<organism evidence="2 3">
    <name type="scientific">Photobacterium iliopiscarium</name>
    <dbReference type="NCBI Taxonomy" id="56192"/>
    <lineage>
        <taxon>Bacteria</taxon>
        <taxon>Pseudomonadati</taxon>
        <taxon>Pseudomonadota</taxon>
        <taxon>Gammaproteobacteria</taxon>
        <taxon>Vibrionales</taxon>
        <taxon>Vibrionaceae</taxon>
        <taxon>Photobacterium</taxon>
    </lineage>
</organism>
<dbReference type="AlphaFoldDB" id="A0A2T3M4S0"/>
<dbReference type="RefSeq" id="WP_219909345.1">
    <property type="nucleotide sequence ID" value="NZ_PYLW01000075.1"/>
</dbReference>
<keyword evidence="1" id="KW-1133">Transmembrane helix</keyword>
<keyword evidence="1" id="KW-0812">Transmembrane</keyword>
<evidence type="ECO:0000256" key="1">
    <source>
        <dbReference type="SAM" id="Phobius"/>
    </source>
</evidence>
<reference evidence="2 3" key="1">
    <citation type="submission" date="2018-01" db="EMBL/GenBank/DDBJ databases">
        <title>Whole genome sequencing of Histamine producing bacteria.</title>
        <authorList>
            <person name="Butler K."/>
        </authorList>
    </citation>
    <scope>NUCLEOTIDE SEQUENCE [LARGE SCALE GENOMIC DNA]</scope>
    <source>
        <strain evidence="2 3">NCIMB 13481</strain>
    </source>
</reference>
<feature type="non-terminal residue" evidence="2">
    <location>
        <position position="1"/>
    </location>
</feature>
<gene>
    <name evidence="2" type="ORF">C9I88_20475</name>
</gene>
<proteinExistence type="predicted"/>
<accession>A0A2T3M4S0</accession>
<keyword evidence="1" id="KW-0472">Membrane</keyword>